<dbReference type="OrthoDB" id="9801656at2"/>
<dbReference type="Proteomes" id="UP000054703">
    <property type="component" value="Unassembled WGS sequence"/>
</dbReference>
<proteinExistence type="predicted"/>
<evidence type="ECO:0000313" key="3">
    <source>
        <dbReference type="Proteomes" id="UP000054703"/>
    </source>
</evidence>
<reference evidence="2 3" key="1">
    <citation type="submission" date="2015-11" db="EMBL/GenBank/DDBJ databases">
        <title>Genomic analysis of 38 Legionella species identifies large and diverse effector repertoires.</title>
        <authorList>
            <person name="Burstein D."/>
            <person name="Amaro F."/>
            <person name="Zusman T."/>
            <person name="Lifshitz Z."/>
            <person name="Cohen O."/>
            <person name="Gilbert J.A."/>
            <person name="Pupko T."/>
            <person name="Shuman H.A."/>
            <person name="Segal G."/>
        </authorList>
    </citation>
    <scope>NUCLEOTIDE SEQUENCE [LARGE SCALE GENOMIC DNA]</scope>
    <source>
        <strain evidence="2 3">SC-63-C7</strain>
    </source>
</reference>
<comment type="caution">
    <text evidence="2">The sequence shown here is derived from an EMBL/GenBank/DDBJ whole genome shotgun (WGS) entry which is preliminary data.</text>
</comment>
<dbReference type="PANTHER" id="PTHR43792:SF1">
    <property type="entry name" value="N-ACETYLTRANSFERASE DOMAIN-CONTAINING PROTEIN"/>
    <property type="match status" value="1"/>
</dbReference>
<feature type="domain" description="N-acetyltransferase" evidence="1">
    <location>
        <begin position="260"/>
        <end position="416"/>
    </location>
</feature>
<protein>
    <submittedName>
        <fullName evidence="2">GNAT family acetyltransferase</fullName>
    </submittedName>
</protein>
<keyword evidence="2" id="KW-0808">Transferase</keyword>
<dbReference type="InterPro" id="IPR051531">
    <property type="entry name" value="N-acetyltransferase"/>
</dbReference>
<evidence type="ECO:0000259" key="1">
    <source>
        <dbReference type="PROSITE" id="PS51186"/>
    </source>
</evidence>
<dbReference type="RefSeq" id="WP_058512742.1">
    <property type="nucleotide sequence ID" value="NZ_CAAAIH010000013.1"/>
</dbReference>
<dbReference type="SUPFAM" id="SSF55729">
    <property type="entry name" value="Acyl-CoA N-acyltransferases (Nat)"/>
    <property type="match status" value="2"/>
</dbReference>
<dbReference type="InterPro" id="IPR000182">
    <property type="entry name" value="GNAT_dom"/>
</dbReference>
<dbReference type="InterPro" id="IPR016181">
    <property type="entry name" value="Acyl_CoA_acyltransferase"/>
</dbReference>
<evidence type="ECO:0000313" key="2">
    <source>
        <dbReference type="EMBL" id="KTD67602.1"/>
    </source>
</evidence>
<gene>
    <name evidence="2" type="ORF">Lsan_0261</name>
</gene>
<dbReference type="STRING" id="45074.Lsan_0261"/>
<keyword evidence="3" id="KW-1185">Reference proteome</keyword>
<dbReference type="Gene3D" id="3.40.630.30">
    <property type="match status" value="2"/>
</dbReference>
<dbReference type="GO" id="GO:0016747">
    <property type="term" value="F:acyltransferase activity, transferring groups other than amino-acyl groups"/>
    <property type="evidence" value="ECO:0007669"/>
    <property type="project" value="InterPro"/>
</dbReference>
<accession>A0A0W0ZEL0</accession>
<dbReference type="PATRIC" id="fig|45074.5.peg.278"/>
<name>A0A0W0ZEL0_9GAMM</name>
<feature type="domain" description="N-acetyltransferase" evidence="1">
    <location>
        <begin position="122"/>
        <end position="258"/>
    </location>
</feature>
<sequence>MMVKFHEFRQAEHHFFSLISDAQADYGQMVAFATGVPTSHLNPVIVKEIDEQFLKTLFQCHSFYTPKQLSWSLVLPEYLYQPELEKPLQSLHFEYTEKGVAMEALIDSMVFPKFESSLVIKEMVSDLSVWSLPLLYGFESTMEITDAYRKKHELAAASSAKLYHFSGFIEDEPVCSLSLSLCGQHARIDDLATIPAYQKKGYATQLIHAAIDFAKTLHITKCFLEASMTGLSIYQRIGFKELFINRYYEQIQLQLETPRMILRLMNETDLDHIAALNMDAEVRKFFPDGVQTREQSQRRIKEFMAFYREHGLPCFVIWNKLTQEFMGRCGFGPLETGEIEVGYLLARKFWGKGYASEVLNALLDWSKNHIDSEYIIAFAPLEHKASQRVMEKCNMTYYKEELGHGVMCKFYRINNK</sequence>
<organism evidence="2 3">
    <name type="scientific">Legionella santicrucis</name>
    <dbReference type="NCBI Taxonomy" id="45074"/>
    <lineage>
        <taxon>Bacteria</taxon>
        <taxon>Pseudomonadati</taxon>
        <taxon>Pseudomonadota</taxon>
        <taxon>Gammaproteobacteria</taxon>
        <taxon>Legionellales</taxon>
        <taxon>Legionellaceae</taxon>
        <taxon>Legionella</taxon>
    </lineage>
</organism>
<dbReference type="CDD" id="cd04301">
    <property type="entry name" value="NAT_SF"/>
    <property type="match status" value="1"/>
</dbReference>
<dbReference type="Pfam" id="PF13302">
    <property type="entry name" value="Acetyltransf_3"/>
    <property type="match status" value="1"/>
</dbReference>
<dbReference type="PROSITE" id="PS51186">
    <property type="entry name" value="GNAT"/>
    <property type="match status" value="2"/>
</dbReference>
<dbReference type="PANTHER" id="PTHR43792">
    <property type="entry name" value="GNAT FAMILY, PUTATIVE (AFU_ORTHOLOGUE AFUA_3G00765)-RELATED-RELATED"/>
    <property type="match status" value="1"/>
</dbReference>
<dbReference type="AlphaFoldDB" id="A0A0W0ZEL0"/>
<dbReference type="Pfam" id="PF00583">
    <property type="entry name" value="Acetyltransf_1"/>
    <property type="match status" value="1"/>
</dbReference>
<dbReference type="EMBL" id="LNYU01000006">
    <property type="protein sequence ID" value="KTD67602.1"/>
    <property type="molecule type" value="Genomic_DNA"/>
</dbReference>